<dbReference type="GO" id="GO:0032266">
    <property type="term" value="F:phosphatidylinositol-3-phosphate binding"/>
    <property type="evidence" value="ECO:0007669"/>
    <property type="project" value="TreeGrafter"/>
</dbReference>
<dbReference type="Gene3D" id="2.30.29.30">
    <property type="entry name" value="Pleckstrin-homology domain (PH domain)/Phosphotyrosine-binding domain (PTB)"/>
    <property type="match status" value="1"/>
</dbReference>
<evidence type="ECO:0000256" key="5">
    <source>
        <dbReference type="ARBA" id="ARBA00022475"/>
    </source>
</evidence>
<dbReference type="SMART" id="SM00225">
    <property type="entry name" value="BTB"/>
    <property type="match status" value="1"/>
</dbReference>
<evidence type="ECO:0000256" key="2">
    <source>
        <dbReference type="ARBA" id="ARBA00004607"/>
    </source>
</evidence>
<sequence length="895" mass="101275">MSGVLDVLWEDRDVRFDISPQQMKMRPGEVLIDCLESVEDTKGNNGDRGRLLVTNLRIIWRSLSLPRVNLSVGYNCVINITTRTANSKLRGQTEALYILTKCNNTRFEFIFTNVVPGSPRLFTSVIAVHRAYETSKMYRDLKLRSALIQNKQLRLLPQEQIYDKVNGVWNLSSDQGNLGTFFITNVRIVWHANMNDSFNVSIPYLQIRSIKMRDSKFGLALVIESSQQSGGYVLGFKIDPVEKLQEAVKEINSLHKVYSANPIFGVDYEMEEKPQPLEDLTVEQVPDDVEIEADEHTDAFVAYFADENKDGLKELLEEKKFVDCSLKAGDRSLPCHRLILSACSPYFREYFLSEQNEDKKKEVVLDNVDPNILDMIVKYLYSASIDLNDSNVQDIFALASRFQIPSVFTVCVSYLQKRLAVGNCLAILRLGVLLDCPRLAFSARDFVSDHFVQICQEEDFMQLAPHELISVISPDSLNVEKEELVFEAVMRWVRTDKENRVKSLGEIFDCIRFRLMPEKYFKEQVEKDDIIKSNSDLQKKVKIIKDAFAGKLPDSSKSTDKSAKGQVNGDVGDEDLLPGYLNDLPRHGMFVKDLILLVNDTAAVAYDPLENECYLAALAEQIPRNHSSIVTKQNQVYIVGGLYVEEENKDQPFQSYFFQLDSIAGEWVALPPLPSARCLFGLGESDNKIYVIAGKDLRTEESLDSVLCYDPVAMKWGEIKKLPIKVYGHATISNNGLIYCLGGKTDDKKCTNRLFVYNPKKGDWRDMAPMKVPRSMFGTAIHKGKIVIAGGVTEEGLTASVEAFDLTTNKWEIMPEFPQERSSISLVTLSGALYAIGGFAMIQLESKEFAPSEVTDIWKYDDEKKEWVGILKEIRYATGASCLATRLNLFKLSKL</sequence>
<dbReference type="Gene3D" id="1.25.40.420">
    <property type="match status" value="1"/>
</dbReference>
<evidence type="ECO:0000256" key="3">
    <source>
        <dbReference type="ARBA" id="ARBA00005822"/>
    </source>
</evidence>
<dbReference type="InterPro" id="IPR030571">
    <property type="entry name" value="KLHL41_KL41B_BTB_POZ_dom"/>
</dbReference>
<evidence type="ECO:0000259" key="13">
    <source>
        <dbReference type="PROSITE" id="PS50097"/>
    </source>
</evidence>
<comment type="subcellular location">
    <subcellularLocation>
        <location evidence="1">Cell projection</location>
        <location evidence="1">Cilium membrane</location>
    </subcellularLocation>
    <subcellularLocation>
        <location evidence="2">Cytoplasm</location>
        <location evidence="2">Cytoskeleton</location>
        <location evidence="2">Microtubule organizing center</location>
        <location evidence="2">Centrosome</location>
        <location evidence="2">Centriolar satellite</location>
    </subcellularLocation>
</comment>
<comment type="caution">
    <text evidence="14">The sequence shown here is derived from an EMBL/GenBank/DDBJ whole genome shotgun (WGS) entry which is preliminary data.</text>
</comment>
<dbReference type="CDD" id="cd00900">
    <property type="entry name" value="PH-like"/>
    <property type="match status" value="1"/>
</dbReference>
<name>A0A8K1LU61_9PASS</name>
<dbReference type="InterPro" id="IPR011705">
    <property type="entry name" value="BACK"/>
</dbReference>
<dbReference type="OrthoDB" id="6359816at2759"/>
<evidence type="ECO:0000256" key="6">
    <source>
        <dbReference type="ARBA" id="ARBA00022490"/>
    </source>
</evidence>
<keyword evidence="4" id="KW-0880">Kelch repeat</keyword>
<dbReference type="GO" id="GO:0034451">
    <property type="term" value="C:centriolar satellite"/>
    <property type="evidence" value="ECO:0007669"/>
    <property type="project" value="UniProtKB-SubCell"/>
</dbReference>
<dbReference type="PANTHER" id="PTHR21351">
    <property type="entry name" value="BARDET-BIEDL SYNDROME PROTEIN 5"/>
    <property type="match status" value="1"/>
</dbReference>
<dbReference type="FunFam" id="2.120.10.80:FF:000025">
    <property type="entry name" value="Kelch-like family member 41"/>
    <property type="match status" value="1"/>
</dbReference>
<keyword evidence="15" id="KW-1185">Reference proteome</keyword>
<dbReference type="PANTHER" id="PTHR21351:SF0">
    <property type="entry name" value="BARDET-BIEDL SYNDROME 5 PROTEIN"/>
    <property type="match status" value="1"/>
</dbReference>
<dbReference type="EMBL" id="SWJQ01000001">
    <property type="protein sequence ID" value="TRZ27005.1"/>
    <property type="molecule type" value="Genomic_DNA"/>
</dbReference>
<dbReference type="Pfam" id="PF00651">
    <property type="entry name" value="BTB"/>
    <property type="match status" value="1"/>
</dbReference>
<evidence type="ECO:0000256" key="9">
    <source>
        <dbReference type="ARBA" id="ARBA00023136"/>
    </source>
</evidence>
<dbReference type="Gene3D" id="2.120.10.80">
    <property type="entry name" value="Kelch-type beta propeller"/>
    <property type="match status" value="1"/>
</dbReference>
<protein>
    <recommendedName>
        <fullName evidence="12">BBSome complex member BBS5</fullName>
    </recommendedName>
</protein>
<dbReference type="SMART" id="SM00875">
    <property type="entry name" value="BACK"/>
    <property type="match status" value="1"/>
</dbReference>
<accession>A0A8K1LU61</accession>
<keyword evidence="5" id="KW-1003">Cell membrane</keyword>
<dbReference type="InterPro" id="IPR006606">
    <property type="entry name" value="BBL5"/>
</dbReference>
<dbReference type="SUPFAM" id="SSF117281">
    <property type="entry name" value="Kelch motif"/>
    <property type="match status" value="1"/>
</dbReference>
<reference evidence="14" key="1">
    <citation type="submission" date="2019-04" db="EMBL/GenBank/DDBJ databases">
        <title>Genome assembly of Zosterops borbonicus 15179.</title>
        <authorList>
            <person name="Leroy T."/>
            <person name="Anselmetti Y."/>
            <person name="Tilak M.-K."/>
            <person name="Nabholz B."/>
        </authorList>
    </citation>
    <scope>NUCLEOTIDE SEQUENCE</scope>
    <source>
        <strain evidence="14">HGM_15179</strain>
        <tissue evidence="14">Muscle</tissue>
    </source>
</reference>
<dbReference type="InterPro" id="IPR011333">
    <property type="entry name" value="SKP1/BTB/POZ_sf"/>
</dbReference>
<dbReference type="GO" id="GO:0060271">
    <property type="term" value="P:cilium assembly"/>
    <property type="evidence" value="ECO:0007669"/>
    <property type="project" value="TreeGrafter"/>
</dbReference>
<keyword evidence="8" id="KW-0969">Cilium</keyword>
<dbReference type="CDD" id="cd18517">
    <property type="entry name" value="BACK_KLHL41_KBTBD10"/>
    <property type="match status" value="1"/>
</dbReference>
<dbReference type="InterPro" id="IPR011993">
    <property type="entry name" value="PH-like_dom_sf"/>
</dbReference>
<dbReference type="SMART" id="SM00683">
    <property type="entry name" value="DM16"/>
    <property type="match status" value="2"/>
</dbReference>
<dbReference type="InterPro" id="IPR014003">
    <property type="entry name" value="BBS5_PH"/>
</dbReference>
<evidence type="ECO:0000256" key="4">
    <source>
        <dbReference type="ARBA" id="ARBA00022441"/>
    </source>
</evidence>
<dbReference type="FunFam" id="2.30.29.30:FF:000232">
    <property type="entry name" value="Bardet-Biedl syndrome 5 isoform 1"/>
    <property type="match status" value="1"/>
</dbReference>
<keyword evidence="7" id="KW-0677">Repeat</keyword>
<dbReference type="AlphaFoldDB" id="A0A8K1LU61"/>
<keyword evidence="9" id="KW-0472">Membrane</keyword>
<evidence type="ECO:0000256" key="11">
    <source>
        <dbReference type="ARBA" id="ARBA00023273"/>
    </source>
</evidence>
<evidence type="ECO:0000256" key="1">
    <source>
        <dbReference type="ARBA" id="ARBA00004309"/>
    </source>
</evidence>
<dbReference type="GO" id="GO:0034464">
    <property type="term" value="C:BBSome"/>
    <property type="evidence" value="ECO:0007669"/>
    <property type="project" value="InterPro"/>
</dbReference>
<dbReference type="CDD" id="cd18341">
    <property type="entry name" value="BTB_POZ_KLHL41_KBTBD10"/>
    <property type="match status" value="1"/>
</dbReference>
<dbReference type="InterPro" id="IPR000210">
    <property type="entry name" value="BTB/POZ_dom"/>
</dbReference>
<dbReference type="FunFam" id="3.30.710.10:FF:000006">
    <property type="entry name" value="Kelch repeat and BTB domain-containing 6"/>
    <property type="match status" value="1"/>
</dbReference>
<keyword evidence="6" id="KW-0963">Cytoplasm</keyword>
<gene>
    <name evidence="14" type="ORF">HGM15179_000050</name>
</gene>
<keyword evidence="11" id="KW-0966">Cell projection</keyword>
<evidence type="ECO:0000256" key="7">
    <source>
        <dbReference type="ARBA" id="ARBA00022737"/>
    </source>
</evidence>
<organism evidence="14 15">
    <name type="scientific">Zosterops borbonicus</name>
    <dbReference type="NCBI Taxonomy" id="364589"/>
    <lineage>
        <taxon>Eukaryota</taxon>
        <taxon>Metazoa</taxon>
        <taxon>Chordata</taxon>
        <taxon>Craniata</taxon>
        <taxon>Vertebrata</taxon>
        <taxon>Euteleostomi</taxon>
        <taxon>Archelosauria</taxon>
        <taxon>Archosauria</taxon>
        <taxon>Dinosauria</taxon>
        <taxon>Saurischia</taxon>
        <taxon>Theropoda</taxon>
        <taxon>Coelurosauria</taxon>
        <taxon>Aves</taxon>
        <taxon>Neognathae</taxon>
        <taxon>Neoaves</taxon>
        <taxon>Telluraves</taxon>
        <taxon>Australaves</taxon>
        <taxon>Passeriformes</taxon>
        <taxon>Sylvioidea</taxon>
        <taxon>Zosteropidae</taxon>
        <taxon>Zosterops</taxon>
    </lineage>
</organism>
<dbReference type="Proteomes" id="UP000796761">
    <property type="component" value="Unassembled WGS sequence"/>
</dbReference>
<dbReference type="GO" id="GO:0036064">
    <property type="term" value="C:ciliary basal body"/>
    <property type="evidence" value="ECO:0007669"/>
    <property type="project" value="TreeGrafter"/>
</dbReference>
<dbReference type="GO" id="GO:0060170">
    <property type="term" value="C:ciliary membrane"/>
    <property type="evidence" value="ECO:0007669"/>
    <property type="project" value="UniProtKB-SubCell"/>
</dbReference>
<proteinExistence type="inferred from homology"/>
<dbReference type="SMART" id="SM00612">
    <property type="entry name" value="Kelch"/>
    <property type="match status" value="4"/>
</dbReference>
<dbReference type="InterPro" id="IPR006652">
    <property type="entry name" value="Kelch_1"/>
</dbReference>
<dbReference type="FunFam" id="1.25.40.420:FF:000001">
    <property type="entry name" value="Kelch-like family member 12"/>
    <property type="match status" value="1"/>
</dbReference>
<evidence type="ECO:0000256" key="8">
    <source>
        <dbReference type="ARBA" id="ARBA00023069"/>
    </source>
</evidence>
<dbReference type="Pfam" id="PF07289">
    <property type="entry name" value="BBL5"/>
    <property type="match status" value="1"/>
</dbReference>
<dbReference type="SUPFAM" id="SSF54695">
    <property type="entry name" value="POZ domain"/>
    <property type="match status" value="1"/>
</dbReference>
<dbReference type="Gene3D" id="3.30.710.10">
    <property type="entry name" value="Potassium Channel Kv1.1, Chain A"/>
    <property type="match status" value="1"/>
</dbReference>
<dbReference type="Pfam" id="PF24681">
    <property type="entry name" value="Kelch_KLHDC2_KLHL20_DRC7"/>
    <property type="match status" value="1"/>
</dbReference>
<keyword evidence="10" id="KW-0206">Cytoskeleton</keyword>
<dbReference type="PROSITE" id="PS50097">
    <property type="entry name" value="BTB"/>
    <property type="match status" value="1"/>
</dbReference>
<evidence type="ECO:0000313" key="15">
    <source>
        <dbReference type="Proteomes" id="UP000796761"/>
    </source>
</evidence>
<dbReference type="Pfam" id="PF07707">
    <property type="entry name" value="BACK"/>
    <property type="match status" value="1"/>
</dbReference>
<dbReference type="InterPro" id="IPR015915">
    <property type="entry name" value="Kelch-typ_b-propeller"/>
</dbReference>
<comment type="similarity">
    <text evidence="3">Belongs to the BBS5 family.</text>
</comment>
<feature type="domain" description="BTB" evidence="13">
    <location>
        <begin position="322"/>
        <end position="389"/>
    </location>
</feature>
<evidence type="ECO:0000256" key="12">
    <source>
        <dbReference type="ARBA" id="ARBA00047191"/>
    </source>
</evidence>
<evidence type="ECO:0000256" key="10">
    <source>
        <dbReference type="ARBA" id="ARBA00023212"/>
    </source>
</evidence>
<evidence type="ECO:0000313" key="14">
    <source>
        <dbReference type="EMBL" id="TRZ27005.1"/>
    </source>
</evidence>